<dbReference type="Proteomes" id="UP000553706">
    <property type="component" value="Unassembled WGS sequence"/>
</dbReference>
<comment type="similarity">
    <text evidence="2">Belongs to the FliR/MopE/SpaR family.</text>
</comment>
<keyword evidence="8" id="KW-0969">Cilium</keyword>
<feature type="transmembrane region" description="Helical" evidence="7">
    <location>
        <begin position="166"/>
        <end position="198"/>
    </location>
</feature>
<keyword evidence="8" id="KW-0966">Cell projection</keyword>
<name>A0A840VDE7_9PROT</name>
<sequence>MVLDQAQIMLWLGHFLWPFLRITGLFLTAPLYGSAMIPSMVKSILAAAYAAALAMWLPDLPPFPADPFSAIYAGIVQIAYGALLGMVMQIVVTAIACAGEIAGLSMGLSFAELQFRESSGITPVLYDVMLWAGLLGFMAAGGPLWLFSALAHSFAHGIGVAPLSSWASLAGLGGTLFSAALGLALPVVAVSLCVNLTVGLTTIFAPSMNLLSIGFPLLILAGLWVTTASLPAIGPAAAHLTTTCMDAVTALLPHG</sequence>
<evidence type="ECO:0000256" key="6">
    <source>
        <dbReference type="ARBA" id="ARBA00023136"/>
    </source>
</evidence>
<organism evidence="8 9">
    <name type="scientific">Acidocella aromatica</name>
    <dbReference type="NCBI Taxonomy" id="1303579"/>
    <lineage>
        <taxon>Bacteria</taxon>
        <taxon>Pseudomonadati</taxon>
        <taxon>Pseudomonadota</taxon>
        <taxon>Alphaproteobacteria</taxon>
        <taxon>Acetobacterales</taxon>
        <taxon>Acidocellaceae</taxon>
        <taxon>Acidocella</taxon>
    </lineage>
</organism>
<comment type="caution">
    <text evidence="8">The sequence shown here is derived from an EMBL/GenBank/DDBJ whole genome shotgun (WGS) entry which is preliminary data.</text>
</comment>
<comment type="subcellular location">
    <subcellularLocation>
        <location evidence="1">Cell membrane</location>
        <topology evidence="1">Multi-pass membrane protein</topology>
    </subcellularLocation>
</comment>
<dbReference type="PRINTS" id="PR00953">
    <property type="entry name" value="TYPE3IMRPROT"/>
</dbReference>
<proteinExistence type="inferred from homology"/>
<dbReference type="EMBL" id="JACHFJ010000009">
    <property type="protein sequence ID" value="MBB5373726.1"/>
    <property type="molecule type" value="Genomic_DNA"/>
</dbReference>
<keyword evidence="5 7" id="KW-1133">Transmembrane helix</keyword>
<keyword evidence="3" id="KW-1003">Cell membrane</keyword>
<evidence type="ECO:0000256" key="3">
    <source>
        <dbReference type="ARBA" id="ARBA00022475"/>
    </source>
</evidence>
<dbReference type="RefSeq" id="WP_246344169.1">
    <property type="nucleotide sequence ID" value="NZ_JACHFJ010000009.1"/>
</dbReference>
<evidence type="ECO:0000256" key="4">
    <source>
        <dbReference type="ARBA" id="ARBA00022692"/>
    </source>
</evidence>
<keyword evidence="6 7" id="KW-0472">Membrane</keyword>
<keyword evidence="8" id="KW-0282">Flagellum</keyword>
<reference evidence="8 9" key="1">
    <citation type="submission" date="2020-08" db="EMBL/GenBank/DDBJ databases">
        <title>Genomic Encyclopedia of Type Strains, Phase IV (KMG-IV): sequencing the most valuable type-strain genomes for metagenomic binning, comparative biology and taxonomic classification.</title>
        <authorList>
            <person name="Goeker M."/>
        </authorList>
    </citation>
    <scope>NUCLEOTIDE SEQUENCE [LARGE SCALE GENOMIC DNA]</scope>
    <source>
        <strain evidence="8 9">DSM 27026</strain>
    </source>
</reference>
<evidence type="ECO:0000256" key="1">
    <source>
        <dbReference type="ARBA" id="ARBA00004651"/>
    </source>
</evidence>
<dbReference type="PANTHER" id="PTHR30065:SF8">
    <property type="entry name" value="FLAGELLAR BIOSYNTHETIC PROTEIN FLIR"/>
    <property type="match status" value="1"/>
</dbReference>
<feature type="transmembrane region" description="Helical" evidence="7">
    <location>
        <begin position="78"/>
        <end position="103"/>
    </location>
</feature>
<feature type="transmembrane region" description="Helical" evidence="7">
    <location>
        <begin position="15"/>
        <end position="33"/>
    </location>
</feature>
<evidence type="ECO:0000313" key="9">
    <source>
        <dbReference type="Proteomes" id="UP000553706"/>
    </source>
</evidence>
<evidence type="ECO:0000256" key="5">
    <source>
        <dbReference type="ARBA" id="ARBA00022989"/>
    </source>
</evidence>
<dbReference type="GO" id="GO:0005886">
    <property type="term" value="C:plasma membrane"/>
    <property type="evidence" value="ECO:0007669"/>
    <property type="project" value="UniProtKB-SubCell"/>
</dbReference>
<keyword evidence="4 7" id="KW-0812">Transmembrane</keyword>
<feature type="transmembrane region" description="Helical" evidence="7">
    <location>
        <begin position="40"/>
        <end position="58"/>
    </location>
</feature>
<dbReference type="PANTHER" id="PTHR30065">
    <property type="entry name" value="FLAGELLAR BIOSYNTHETIC PROTEIN FLIR"/>
    <property type="match status" value="1"/>
</dbReference>
<evidence type="ECO:0000256" key="7">
    <source>
        <dbReference type="SAM" id="Phobius"/>
    </source>
</evidence>
<dbReference type="Pfam" id="PF01311">
    <property type="entry name" value="Bac_export_1"/>
    <property type="match status" value="1"/>
</dbReference>
<feature type="transmembrane region" description="Helical" evidence="7">
    <location>
        <begin position="210"/>
        <end position="233"/>
    </location>
</feature>
<evidence type="ECO:0000256" key="2">
    <source>
        <dbReference type="ARBA" id="ARBA00009772"/>
    </source>
</evidence>
<dbReference type="GO" id="GO:0006605">
    <property type="term" value="P:protein targeting"/>
    <property type="evidence" value="ECO:0007669"/>
    <property type="project" value="InterPro"/>
</dbReference>
<protein>
    <submittedName>
        <fullName evidence="8">Flagellar biosynthetic protein FliR</fullName>
    </submittedName>
</protein>
<accession>A0A840VDE7</accession>
<dbReference type="InterPro" id="IPR002010">
    <property type="entry name" value="T3SS_IM_R"/>
</dbReference>
<gene>
    <name evidence="8" type="ORF">HNP71_001991</name>
</gene>
<dbReference type="AlphaFoldDB" id="A0A840VDE7"/>
<keyword evidence="9" id="KW-1185">Reference proteome</keyword>
<feature type="transmembrane region" description="Helical" evidence="7">
    <location>
        <begin position="124"/>
        <end position="146"/>
    </location>
</feature>
<evidence type="ECO:0000313" key="8">
    <source>
        <dbReference type="EMBL" id="MBB5373726.1"/>
    </source>
</evidence>